<dbReference type="AlphaFoldDB" id="A0AAP4D617"/>
<keyword evidence="2" id="KW-1185">Reference proteome</keyword>
<gene>
    <name evidence="1" type="ORF">QQF32_13260</name>
</gene>
<protein>
    <submittedName>
        <fullName evidence="1">Uncharacterized protein</fullName>
    </submittedName>
</protein>
<dbReference type="EMBL" id="JASSOM010000056">
    <property type="protein sequence ID" value="MDK9364165.1"/>
    <property type="molecule type" value="Genomic_DNA"/>
</dbReference>
<sequence>MSTINSTVKPEDGWFPLYTGPTAKPISVEKSSGSSEAYLAIGTALPVLDFGHSIRNGELKNVVLEAGENLYVKCVDSLSPTAQNIFSVTD</sequence>
<evidence type="ECO:0000313" key="1">
    <source>
        <dbReference type="EMBL" id="MDK9364165.1"/>
    </source>
</evidence>
<evidence type="ECO:0000313" key="2">
    <source>
        <dbReference type="Proteomes" id="UP001223214"/>
    </source>
</evidence>
<organism evidence="1 2">
    <name type="scientific">Lelliottia wanjuensis</name>
    <dbReference type="NCBI Taxonomy" id="3050585"/>
    <lineage>
        <taxon>Bacteria</taxon>
        <taxon>Pseudomonadati</taxon>
        <taxon>Pseudomonadota</taxon>
        <taxon>Gammaproteobacteria</taxon>
        <taxon>Enterobacterales</taxon>
        <taxon>Enterobacteriaceae</taxon>
        <taxon>Lelliottia</taxon>
    </lineage>
</organism>
<proteinExistence type="predicted"/>
<name>A0AAP4D617_9ENTR</name>
<dbReference type="RefSeq" id="WP_285149543.1">
    <property type="nucleotide sequence ID" value="NZ_JASSOM010000056.1"/>
</dbReference>
<comment type="caution">
    <text evidence="1">The sequence shown here is derived from an EMBL/GenBank/DDBJ whole genome shotgun (WGS) entry which is preliminary data.</text>
</comment>
<reference evidence="1 2" key="1">
    <citation type="submission" date="2023-06" db="EMBL/GenBank/DDBJ databases">
        <title>Identification and characterization of antibiotic-resistant Gram-negative bacteria.</title>
        <authorList>
            <person name="Cho G.-S."/>
            <person name="Lee J."/>
            <person name="Tai E."/>
            <person name="Jeong S."/>
            <person name="Kim I."/>
            <person name="Kim B.-E."/>
            <person name="Jeong M.-I."/>
            <person name="Oh K.-K."/>
            <person name="Franz C.M.A.P."/>
        </authorList>
    </citation>
    <scope>NUCLEOTIDE SEQUENCE [LARGE SCALE GENOMIC DNA]</scope>
    <source>
        <strain evidence="1 2">V106_12</strain>
    </source>
</reference>
<accession>A0AAP4D617</accession>
<dbReference type="Proteomes" id="UP001223214">
    <property type="component" value="Unassembled WGS sequence"/>
</dbReference>